<evidence type="ECO:0000313" key="1">
    <source>
        <dbReference type="EMBL" id="GAA0143034.1"/>
    </source>
</evidence>
<gene>
    <name evidence="1" type="ORF">LIER_03807</name>
</gene>
<name>A0AAV3NUI9_LITER</name>
<organism evidence="1 2">
    <name type="scientific">Lithospermum erythrorhizon</name>
    <name type="common">Purple gromwell</name>
    <name type="synonym">Lithospermum officinale var. erythrorhizon</name>
    <dbReference type="NCBI Taxonomy" id="34254"/>
    <lineage>
        <taxon>Eukaryota</taxon>
        <taxon>Viridiplantae</taxon>
        <taxon>Streptophyta</taxon>
        <taxon>Embryophyta</taxon>
        <taxon>Tracheophyta</taxon>
        <taxon>Spermatophyta</taxon>
        <taxon>Magnoliopsida</taxon>
        <taxon>eudicotyledons</taxon>
        <taxon>Gunneridae</taxon>
        <taxon>Pentapetalae</taxon>
        <taxon>asterids</taxon>
        <taxon>lamiids</taxon>
        <taxon>Boraginales</taxon>
        <taxon>Boraginaceae</taxon>
        <taxon>Boraginoideae</taxon>
        <taxon>Lithospermeae</taxon>
        <taxon>Lithospermum</taxon>
    </lineage>
</organism>
<dbReference type="EMBL" id="BAABME010000469">
    <property type="protein sequence ID" value="GAA0143034.1"/>
    <property type="molecule type" value="Genomic_DNA"/>
</dbReference>
<dbReference type="Proteomes" id="UP001454036">
    <property type="component" value="Unassembled WGS sequence"/>
</dbReference>
<dbReference type="AlphaFoldDB" id="A0AAV3NUI9"/>
<protein>
    <submittedName>
        <fullName evidence="1">Uncharacterized protein</fullName>
    </submittedName>
</protein>
<reference evidence="1 2" key="1">
    <citation type="submission" date="2024-01" db="EMBL/GenBank/DDBJ databases">
        <title>The complete chloroplast genome sequence of Lithospermum erythrorhizon: insights into the phylogenetic relationship among Boraginaceae species and the maternal lineages of purple gromwells.</title>
        <authorList>
            <person name="Okada T."/>
            <person name="Watanabe K."/>
        </authorList>
    </citation>
    <scope>NUCLEOTIDE SEQUENCE [LARGE SCALE GENOMIC DNA]</scope>
</reference>
<accession>A0AAV3NUI9</accession>
<sequence>MLECRLFHVHDAFDLSGTSSGVEVGKYFDFRVVHMGMVRSEFKSLTSIFFFRLEEVIKMVHETSVSGSVIGNERIVLHKGGHDQTSEWEVLDMLKRGMKRPTHNFPWLDQASQR</sequence>
<proteinExistence type="predicted"/>
<keyword evidence="2" id="KW-1185">Reference proteome</keyword>
<comment type="caution">
    <text evidence="1">The sequence shown here is derived from an EMBL/GenBank/DDBJ whole genome shotgun (WGS) entry which is preliminary data.</text>
</comment>
<evidence type="ECO:0000313" key="2">
    <source>
        <dbReference type="Proteomes" id="UP001454036"/>
    </source>
</evidence>